<dbReference type="OrthoDB" id="185373at2759"/>
<proteinExistence type="predicted"/>
<feature type="repeat" description="PPR" evidence="2">
    <location>
        <begin position="479"/>
        <end position="513"/>
    </location>
</feature>
<protein>
    <recommendedName>
        <fullName evidence="5">Pentatricopeptide repeat-containing protein</fullName>
    </recommendedName>
</protein>
<evidence type="ECO:0000313" key="4">
    <source>
        <dbReference type="Proteomes" id="UP000825935"/>
    </source>
</evidence>
<dbReference type="Proteomes" id="UP000825935">
    <property type="component" value="Chromosome 11"/>
</dbReference>
<dbReference type="EMBL" id="CM035416">
    <property type="protein sequence ID" value="KAH7424458.1"/>
    <property type="molecule type" value="Genomic_DNA"/>
</dbReference>
<comment type="caution">
    <text evidence="3">The sequence shown here is derived from an EMBL/GenBank/DDBJ whole genome shotgun (WGS) entry which is preliminary data.</text>
</comment>
<organism evidence="3 4">
    <name type="scientific">Ceratopteris richardii</name>
    <name type="common">Triangle waterfern</name>
    <dbReference type="NCBI Taxonomy" id="49495"/>
    <lineage>
        <taxon>Eukaryota</taxon>
        <taxon>Viridiplantae</taxon>
        <taxon>Streptophyta</taxon>
        <taxon>Embryophyta</taxon>
        <taxon>Tracheophyta</taxon>
        <taxon>Polypodiopsida</taxon>
        <taxon>Polypodiidae</taxon>
        <taxon>Polypodiales</taxon>
        <taxon>Pteridineae</taxon>
        <taxon>Pteridaceae</taxon>
        <taxon>Parkerioideae</taxon>
        <taxon>Ceratopteris</taxon>
    </lineage>
</organism>
<dbReference type="Pfam" id="PF13041">
    <property type="entry name" value="PPR_2"/>
    <property type="match status" value="3"/>
</dbReference>
<evidence type="ECO:0000256" key="1">
    <source>
        <dbReference type="ARBA" id="ARBA00022737"/>
    </source>
</evidence>
<keyword evidence="4" id="KW-1185">Reference proteome</keyword>
<gene>
    <name evidence="3" type="ORF">KP509_11G009800</name>
</gene>
<dbReference type="OMA" id="ACCAMET"/>
<feature type="repeat" description="PPR" evidence="2">
    <location>
        <begin position="277"/>
        <end position="311"/>
    </location>
</feature>
<dbReference type="GO" id="GO:0048731">
    <property type="term" value="P:system development"/>
    <property type="evidence" value="ECO:0007669"/>
    <property type="project" value="UniProtKB-ARBA"/>
</dbReference>
<dbReference type="PANTHER" id="PTHR47926">
    <property type="entry name" value="PENTATRICOPEPTIDE REPEAT-CONTAINING PROTEIN"/>
    <property type="match status" value="1"/>
</dbReference>
<dbReference type="InterPro" id="IPR002885">
    <property type="entry name" value="PPR_rpt"/>
</dbReference>
<name>A0A8T2TPT5_CERRI</name>
<dbReference type="GO" id="GO:0003723">
    <property type="term" value="F:RNA binding"/>
    <property type="evidence" value="ECO:0007669"/>
    <property type="project" value="InterPro"/>
</dbReference>
<dbReference type="GO" id="GO:0009451">
    <property type="term" value="P:RNA modification"/>
    <property type="evidence" value="ECO:0007669"/>
    <property type="project" value="InterPro"/>
</dbReference>
<dbReference type="InterPro" id="IPR046960">
    <property type="entry name" value="PPR_At4g14850-like_plant"/>
</dbReference>
<dbReference type="NCBIfam" id="TIGR00756">
    <property type="entry name" value="PPR"/>
    <property type="match status" value="3"/>
</dbReference>
<reference evidence="3" key="1">
    <citation type="submission" date="2021-08" db="EMBL/GenBank/DDBJ databases">
        <title>WGS assembly of Ceratopteris richardii.</title>
        <authorList>
            <person name="Marchant D.B."/>
            <person name="Chen G."/>
            <person name="Jenkins J."/>
            <person name="Shu S."/>
            <person name="Leebens-Mack J."/>
            <person name="Grimwood J."/>
            <person name="Schmutz J."/>
            <person name="Soltis P."/>
            <person name="Soltis D."/>
            <person name="Chen Z.-H."/>
        </authorList>
    </citation>
    <scope>NUCLEOTIDE SEQUENCE</scope>
    <source>
        <strain evidence="3">Whitten #5841</strain>
        <tissue evidence="3">Leaf</tissue>
    </source>
</reference>
<accession>A0A8T2TPT5</accession>
<dbReference type="PROSITE" id="PS51375">
    <property type="entry name" value="PPR"/>
    <property type="match status" value="3"/>
</dbReference>
<dbReference type="InterPro" id="IPR011990">
    <property type="entry name" value="TPR-like_helical_dom_sf"/>
</dbReference>
<evidence type="ECO:0008006" key="5">
    <source>
        <dbReference type="Google" id="ProtNLM"/>
    </source>
</evidence>
<dbReference type="FunFam" id="1.25.40.10:FF:000158">
    <property type="entry name" value="pentatricopeptide repeat-containing protein At2g33680"/>
    <property type="match status" value="1"/>
</dbReference>
<evidence type="ECO:0000313" key="3">
    <source>
        <dbReference type="EMBL" id="KAH7424458.1"/>
    </source>
</evidence>
<sequence length="608" mass="67921">MLQTVDRQCGKKVAVLGLPRLCGIFDDENLRSRACHLEVSTKCRSDDISDRRLFLLLCKSASLDDAVIKFFNVSRSHVLVWNAIIQTHLRGESYGEVLALFKRMTLEAIMPNRVTVACVLSACVSLLLWLEGARVHTCVHHSKFGSNLIVKTSLIRLYGNQGRIEIALELFRSLVDRDVIVFNTLMTSLLIHGLNSCTFQLFEQMLQECVMPSRVTYLSMVEACSILRDGELLFARLHSCPEYYADISIQNALIHMYGRFRRVRKAQQQFYEMGAWDSVSWNTLMGAYQNNGDNEKVLELFALMQEKGFSADVCTYTTVLSSCIDANSLDKGICIHVNVVYNQMEADVGLCTALLSMYGRFGLTEDAVHVFHACRAKNTAAWNAMLALCVQQDNYMGAIQLFHEMMNAGVQLDRITFLHMVDSCTSGTSLAKGKYFCLLSFKFGYEKDPFLASSLVSMFGKCGQLGDAIALFLNISNVSVASWNIMLKVYALHGDVEGIFRLFSDMEKHTVTPDNVTFTVTLSGCDHCGHISEAIFLFILMQDTWGIIPEAAHYVCIADILGRAGQLQAASCLVEAVPLVSNDACFTALHSAYLCHYQANKHTYGLNE</sequence>
<dbReference type="Gene3D" id="1.25.40.10">
    <property type="entry name" value="Tetratricopeptide repeat domain"/>
    <property type="match status" value="5"/>
</dbReference>
<dbReference type="Pfam" id="PF01535">
    <property type="entry name" value="PPR"/>
    <property type="match status" value="3"/>
</dbReference>
<evidence type="ECO:0000256" key="2">
    <source>
        <dbReference type="PROSITE-ProRule" id="PRU00708"/>
    </source>
</evidence>
<keyword evidence="1" id="KW-0677">Repeat</keyword>
<feature type="repeat" description="PPR" evidence="2">
    <location>
        <begin position="378"/>
        <end position="412"/>
    </location>
</feature>
<dbReference type="AlphaFoldDB" id="A0A8T2TPT5"/>